<evidence type="ECO:0000313" key="1">
    <source>
        <dbReference type="EMBL" id="KAI8651068.1"/>
    </source>
</evidence>
<dbReference type="Proteomes" id="UP001065298">
    <property type="component" value="Chromosome 12"/>
</dbReference>
<keyword evidence="2" id="KW-1185">Reference proteome</keyword>
<evidence type="ECO:0000313" key="2">
    <source>
        <dbReference type="Proteomes" id="UP001065298"/>
    </source>
</evidence>
<proteinExistence type="predicted"/>
<dbReference type="EMBL" id="CM046514">
    <property type="protein sequence ID" value="KAI8651068.1"/>
    <property type="molecule type" value="Genomic_DNA"/>
</dbReference>
<reference evidence="1" key="1">
    <citation type="submission" date="2022-06" db="EMBL/GenBank/DDBJ databases">
        <title>Fusarium solani species complex genomes reveal bases of compartmentalisation and animal pathogenesis.</title>
        <authorList>
            <person name="Tsai I.J."/>
        </authorList>
    </citation>
    <scope>NUCLEOTIDE SEQUENCE</scope>
    <source>
        <strain evidence="1">Fu6.1</strain>
    </source>
</reference>
<name>A0ACC0QG76_9HYPO</name>
<gene>
    <name evidence="1" type="ORF">NCS57_01442600</name>
</gene>
<organism evidence="1 2">
    <name type="scientific">Fusarium keratoplasticum</name>
    <dbReference type="NCBI Taxonomy" id="1328300"/>
    <lineage>
        <taxon>Eukaryota</taxon>
        <taxon>Fungi</taxon>
        <taxon>Dikarya</taxon>
        <taxon>Ascomycota</taxon>
        <taxon>Pezizomycotina</taxon>
        <taxon>Sordariomycetes</taxon>
        <taxon>Hypocreomycetidae</taxon>
        <taxon>Hypocreales</taxon>
        <taxon>Nectriaceae</taxon>
        <taxon>Fusarium</taxon>
        <taxon>Fusarium solani species complex</taxon>
    </lineage>
</organism>
<sequence>MESQGSQDGIGGGGDDRGDEDGTDEPGSSARFDSWVQERNWTPDRVRRIIQRDSKRLLGTILNISSWRQIAIAISRRYLDKAFKESTIDGVEEDDDGVDDNPIDLQAGHGTHVAGMVYARELQQGLFSTATMRDKFRSVSPIRRKREPFETEREYHQLQRFRRLQQVDIAARLREMIGPDAAFRGQQETVIRAIMRGESPIVQIAGTGEGKSMSFMLPAYCSSDDGGTTIVIVPLVALRDDLHGRCAKSQIATYVWNSRGGHQITPSCSSRPSRQ</sequence>
<accession>A0ACC0QG76</accession>
<comment type="caution">
    <text evidence="1">The sequence shown here is derived from an EMBL/GenBank/DDBJ whole genome shotgun (WGS) entry which is preliminary data.</text>
</comment>
<protein>
    <submittedName>
        <fullName evidence="1">Uncharacterized protein</fullName>
    </submittedName>
</protein>